<feature type="domain" description="GTPase-associated protein 1 N-terminal" evidence="1">
    <location>
        <begin position="1"/>
        <end position="136"/>
    </location>
</feature>
<dbReference type="Pfam" id="PF20014">
    <property type="entry name" value="GAP1-M"/>
    <property type="match status" value="1"/>
</dbReference>
<reference evidence="4" key="1">
    <citation type="submission" date="2021-04" db="EMBL/GenBank/DDBJ databases">
        <title>Genomic sequence of Actinosynnema pretiosum subsp. pretiosum ATCC 31280 (C-14919).</title>
        <authorList>
            <person name="Bai L."/>
            <person name="Wang X."/>
            <person name="Xiao Y."/>
        </authorList>
    </citation>
    <scope>NUCLEOTIDE SEQUENCE</scope>
    <source>
        <strain evidence="4">ATCC 31280</strain>
    </source>
</reference>
<accession>A0AA45R3R5</accession>
<proteinExistence type="predicted"/>
<evidence type="ECO:0000313" key="4">
    <source>
        <dbReference type="EMBL" id="QUF03858.1"/>
    </source>
</evidence>
<gene>
    <name evidence="4" type="ORF">KCV87_31595</name>
</gene>
<feature type="domain" description="GTPase-associated protein 1-like C-terminal" evidence="3">
    <location>
        <begin position="391"/>
        <end position="710"/>
    </location>
</feature>
<dbReference type="AlphaFoldDB" id="A0AA45R3R5"/>
<evidence type="ECO:0000259" key="1">
    <source>
        <dbReference type="Pfam" id="PF20013"/>
    </source>
</evidence>
<organism evidence="4 5">
    <name type="scientific">Actinosynnema pretiosum subsp. pretiosum</name>
    <dbReference type="NCBI Taxonomy" id="103721"/>
    <lineage>
        <taxon>Bacteria</taxon>
        <taxon>Bacillati</taxon>
        <taxon>Actinomycetota</taxon>
        <taxon>Actinomycetes</taxon>
        <taxon>Pseudonocardiales</taxon>
        <taxon>Pseudonocardiaceae</taxon>
        <taxon>Actinosynnema</taxon>
    </lineage>
</organism>
<evidence type="ECO:0000259" key="2">
    <source>
        <dbReference type="Pfam" id="PF20014"/>
    </source>
</evidence>
<evidence type="ECO:0000313" key="5">
    <source>
        <dbReference type="Proteomes" id="UP000677152"/>
    </source>
</evidence>
<protein>
    <submittedName>
        <fullName evidence="4">Uncharacterized protein</fullName>
    </submittedName>
</protein>
<dbReference type="InterPro" id="IPR045401">
    <property type="entry name" value="GAP1-M"/>
</dbReference>
<feature type="domain" description="GTPase-associated protein 1 middle" evidence="2">
    <location>
        <begin position="162"/>
        <end position="223"/>
    </location>
</feature>
<dbReference type="EMBL" id="CP073249">
    <property type="protein sequence ID" value="QUF03858.1"/>
    <property type="molecule type" value="Genomic_DNA"/>
</dbReference>
<evidence type="ECO:0000259" key="3">
    <source>
        <dbReference type="Pfam" id="PF20052"/>
    </source>
</evidence>
<dbReference type="InterPro" id="IPR045402">
    <property type="entry name" value="GAP1-N2"/>
</dbReference>
<dbReference type="Proteomes" id="UP000677152">
    <property type="component" value="Chromosome"/>
</dbReference>
<dbReference type="Pfam" id="PF20013">
    <property type="entry name" value="GAP1-N2"/>
    <property type="match status" value="1"/>
</dbReference>
<name>A0AA45R3R5_9PSEU</name>
<dbReference type="InterPro" id="IPR049532">
    <property type="entry name" value="GAP1-like_C"/>
</dbReference>
<sequence length="752" mass="81075">MIRQLHYTSCEDGLEGIQGFQVSALTPGTPKQLAELAVRASTYEPGPALVGRLADQDLDGFPVAFGYAVSGSGAALFQSRYAGADFTGRVGNYFAHALLFDDAERELGNLLPIDLWRARAWAFSRDGGPELPVVTSLAPGDETSREGALRFATAPDATTGLQLVLSGTQRVLVAGRGRLVLVVPDDRTAALWIAVVCRSLPRPLALAVSFTTYTARPEECGALLGCTTQDVRLPSYGDFTAIDLTGRRPGGGAVTRYAQVISRLWERDEVGSALDLASCATPPLAAAELDPFAVLLEVVLDLPAEAELGEELLLAAVRLAVDRLVERLPEHAWERIADTVRGLGGPVDLAGWSDVLRTALQRGEEVPAKLLGAYFTAALASREKLWLPDLAPAALADVAEDVLLPALSVSPLPAVLERSTGHRPLLDALAGTLELRLADQRELVRLASVAPVELTRVLAAVRGKRTGLLVDLVRARNGDLDPVRVVTALGRQDVVDWQPLGAILWPHDPSAEESVRLLRQVPVDVLVDSGIGARMVARALDRAGRDGLDPKEAGLVGELLSSPVAARLEQVDRAGLDAARRIADLRNSTPGRDAVQHVLDALSVASEAPGEVAHRLVAAAASFVLRATPRLHRDLLDAALDEHARLFLPVYRAAACTRLADAPPREIAGVVAVWQGLPSRSLRERLVEDTLAEALRKRRAKHLDKVGSELLPQANVLGMSAPKPNWPRWWQQWRVRHERRGLLSFFSRRKEA</sequence>
<dbReference type="Pfam" id="PF20052">
    <property type="entry name" value="GAP1-C"/>
    <property type="match status" value="1"/>
</dbReference>